<accession>A0A843YF53</accession>
<evidence type="ECO:0000313" key="3">
    <source>
        <dbReference type="EMBL" id="MQQ07912.1"/>
    </source>
</evidence>
<name>A0A843YF53_9RHOB</name>
<evidence type="ECO:0000259" key="2">
    <source>
        <dbReference type="Pfam" id="PF03235"/>
    </source>
</evidence>
<sequence length="359" mass="40758">MEDALSQDLSTEWDVEATEEPYDSEESPALEFEILNYPADTTLQGYAQQHKDGLLLVPSFQRKFVWDQVKASKLIESFLIGLPVPGVFLFKPRSGATYQVIDGHQRITSVVAFLNGLIGDKKFRLKGVSPKWNNKAFDELTEDEQFKLQQSVMRATIIQQLDPQDDRSIYMIFERLNTGGMNLNPMEVRRCVHHGDLIEVLDEINTHPSWRACLGKPDPDKRFRDVELLLRVLAFSIKWNSYEKPMKGFLNDFVAENRSAHNLENTIFEFKRACDRIVETLGERPFHLRGKLNYGALDSVLTALISTPATPTAENLQGLFANADFIAATSANTSDRLVVRSRIEKAIEILGQKDAHKNT</sequence>
<dbReference type="Proteomes" id="UP000444174">
    <property type="component" value="Unassembled WGS sequence"/>
</dbReference>
<evidence type="ECO:0000313" key="4">
    <source>
        <dbReference type="Proteomes" id="UP000444174"/>
    </source>
</evidence>
<gene>
    <name evidence="3" type="ORF">GFB49_05555</name>
</gene>
<dbReference type="AlphaFoldDB" id="A0A843YF53"/>
<dbReference type="PANTHER" id="PTHR39639:SF1">
    <property type="entry name" value="DUF262 DOMAIN-CONTAINING PROTEIN"/>
    <property type="match status" value="1"/>
</dbReference>
<evidence type="ECO:0000256" key="1">
    <source>
        <dbReference type="SAM" id="MobiDB-lite"/>
    </source>
</evidence>
<proteinExistence type="predicted"/>
<feature type="domain" description="GmrSD restriction endonucleases N-terminal" evidence="2">
    <location>
        <begin position="48"/>
        <end position="191"/>
    </location>
</feature>
<protein>
    <submittedName>
        <fullName evidence="3">DUF262 domain-containing protein</fullName>
    </submittedName>
</protein>
<keyword evidence="4" id="KW-1185">Reference proteome</keyword>
<dbReference type="Pfam" id="PF03235">
    <property type="entry name" value="GmrSD_N"/>
    <property type="match status" value="1"/>
</dbReference>
<dbReference type="PANTHER" id="PTHR39639">
    <property type="entry name" value="CHROMOSOME 16, WHOLE GENOME SHOTGUN SEQUENCE"/>
    <property type="match status" value="1"/>
</dbReference>
<organism evidence="3 4">
    <name type="scientific">Tritonibacter litoralis</name>
    <dbReference type="NCBI Taxonomy" id="2662264"/>
    <lineage>
        <taxon>Bacteria</taxon>
        <taxon>Pseudomonadati</taxon>
        <taxon>Pseudomonadota</taxon>
        <taxon>Alphaproteobacteria</taxon>
        <taxon>Rhodobacterales</taxon>
        <taxon>Paracoccaceae</taxon>
        <taxon>Tritonibacter</taxon>
    </lineage>
</organism>
<reference evidence="3 4" key="1">
    <citation type="submission" date="2019-10" db="EMBL/GenBank/DDBJ databases">
        <title>Epibacterium sp. nov., isolated from seawater.</title>
        <authorList>
            <person name="Zhang X."/>
            <person name="Li N."/>
        </authorList>
    </citation>
    <scope>NUCLEOTIDE SEQUENCE [LARGE SCALE GENOMIC DNA]</scope>
    <source>
        <strain evidence="3 4">SM1979</strain>
    </source>
</reference>
<dbReference type="EMBL" id="WIBF01000002">
    <property type="protein sequence ID" value="MQQ07912.1"/>
    <property type="molecule type" value="Genomic_DNA"/>
</dbReference>
<dbReference type="InterPro" id="IPR004919">
    <property type="entry name" value="GmrSD_N"/>
</dbReference>
<feature type="region of interest" description="Disordered" evidence="1">
    <location>
        <begin position="1"/>
        <end position="26"/>
    </location>
</feature>
<comment type="caution">
    <text evidence="3">The sequence shown here is derived from an EMBL/GenBank/DDBJ whole genome shotgun (WGS) entry which is preliminary data.</text>
</comment>